<organism evidence="1 2">
    <name type="scientific">Amphibiibacter pelophylacis</name>
    <dbReference type="NCBI Taxonomy" id="1799477"/>
    <lineage>
        <taxon>Bacteria</taxon>
        <taxon>Pseudomonadati</taxon>
        <taxon>Pseudomonadota</taxon>
        <taxon>Betaproteobacteria</taxon>
        <taxon>Burkholderiales</taxon>
        <taxon>Sphaerotilaceae</taxon>
        <taxon>Amphibiibacter</taxon>
    </lineage>
</organism>
<dbReference type="Proteomes" id="UP001364695">
    <property type="component" value="Unassembled WGS sequence"/>
</dbReference>
<dbReference type="EMBL" id="JAWDIE010000001">
    <property type="protein sequence ID" value="MEJ7136986.1"/>
    <property type="molecule type" value="Genomic_DNA"/>
</dbReference>
<accession>A0ACC6NYF8</accession>
<proteinExistence type="predicted"/>
<gene>
    <name evidence="1" type="ORF">RV045_00880</name>
</gene>
<protein>
    <submittedName>
        <fullName evidence="1">Helix-turn-helix domain-containing protein</fullName>
    </submittedName>
</protein>
<name>A0ACC6NYF8_9BURK</name>
<keyword evidence="2" id="KW-1185">Reference proteome</keyword>
<evidence type="ECO:0000313" key="2">
    <source>
        <dbReference type="Proteomes" id="UP001364695"/>
    </source>
</evidence>
<reference evidence="1" key="1">
    <citation type="submission" date="2023-10" db="EMBL/GenBank/DDBJ databases">
        <title>Amphibacter perezi, gen. nov., sp. nov. a novel taxa of the family Comamonadaceae, class Betaproteobacteria isolated from the skin microbiota of Pelophylax perezi from different populations.</title>
        <authorList>
            <person name="Costa S."/>
            <person name="Proenca D.N."/>
            <person name="Lopes I."/>
            <person name="Morais P.V."/>
        </authorList>
    </citation>
    <scope>NUCLEOTIDE SEQUENCE</scope>
    <source>
        <strain evidence="1">SL12-8</strain>
    </source>
</reference>
<sequence length="184" mass="20406">MLVQKLRLQRGWSQQQLAEFAGLSTRTVQRIENGQAASPETLKSLAAVFEVDFARLLADSPAPDATIHDNAAPSASPERIPDMNSAATLSDREEREALRHVRALRRLYGHAARFGVVIVILAIINALQGPGAPWWVLWVILGWGIGLTFHAVRVLGRGHFLGPQWEKRQVERRLGRSLDASPPR</sequence>
<comment type="caution">
    <text evidence="1">The sequence shown here is derived from an EMBL/GenBank/DDBJ whole genome shotgun (WGS) entry which is preliminary data.</text>
</comment>
<evidence type="ECO:0000313" key="1">
    <source>
        <dbReference type="EMBL" id="MEJ7136986.1"/>
    </source>
</evidence>